<evidence type="ECO:0000259" key="1">
    <source>
        <dbReference type="Pfam" id="PF11738"/>
    </source>
</evidence>
<dbReference type="Pfam" id="PF13676">
    <property type="entry name" value="TIR_2"/>
    <property type="match status" value="1"/>
</dbReference>
<reference evidence="4 5" key="1">
    <citation type="submission" date="2020-05" db="EMBL/GenBank/DDBJ databases">
        <title>Genome sequences of pea root nodulating Rhizobium spp.</title>
        <authorList>
            <person name="Rahi P."/>
        </authorList>
    </citation>
    <scope>NUCLEOTIDE SEQUENCE [LARGE SCALE GENOMIC DNA]</scope>
    <source>
        <strain evidence="5">JKLM 12A2</strain>
    </source>
</reference>
<dbReference type="Gene3D" id="3.40.50.10140">
    <property type="entry name" value="Toll/interleukin-1 receptor homology (TIR) domain"/>
    <property type="match status" value="1"/>
</dbReference>
<dbReference type="Proteomes" id="UP000305673">
    <property type="component" value="Chromosome"/>
</dbReference>
<accession>A0ABX6PJW8</accession>
<dbReference type="Gene3D" id="3.30.565.40">
    <property type="entry name" value="Fervidobacterium nodosum Rt17-B1 like"/>
    <property type="match status" value="1"/>
</dbReference>
<dbReference type="InterPro" id="IPR025303">
    <property type="entry name" value="PdaC"/>
</dbReference>
<feature type="domain" description="Deacetylase PdaC" evidence="3">
    <location>
        <begin position="159"/>
        <end position="250"/>
    </location>
</feature>
<dbReference type="InterPro" id="IPR037126">
    <property type="entry name" value="PdaC/RsiV-like_sf"/>
</dbReference>
<dbReference type="SUPFAM" id="SSF52200">
    <property type="entry name" value="Toll/Interleukin receptor TIR domain"/>
    <property type="match status" value="1"/>
</dbReference>
<name>A0ABX6PJW8_9HYPH</name>
<protein>
    <submittedName>
        <fullName evidence="4">TIR domain-containing protein</fullName>
    </submittedName>
</protein>
<dbReference type="RefSeq" id="WP_138386984.1">
    <property type="nucleotide sequence ID" value="NZ_CP054021.1"/>
</dbReference>
<evidence type="ECO:0000313" key="5">
    <source>
        <dbReference type="Proteomes" id="UP000305673"/>
    </source>
</evidence>
<proteinExistence type="predicted"/>
<sequence>MKVFVGYAKEDKHVANEVVAFLETLGLDVWFDKKSLVAGDNWDDERLAAQQSADLIVHLCSEQILSRPGVVNREIRETLRLADDKPFGSTFVIFIRIGGVRLPAQFMRYHYIDFDDDWQQAIALAVGKKAGQIQQSPTAPIAFKRDNVRVTDGISRHQIEEKEETYELSIEYLEFSSPDRFWRLVSSHVEAKVLDQYYSFKADVPAVEGLDKEFFRPWEFQITTEEFFRSEEFVSIRYFVYMETGGAHGNHWTLTSNFFSGAIGSVHIRDFLQNDDERAKRVLAYCLKVVEAGLDDSPEWLINAEDLEDVWRALENFNFDSRGLTFNFSPYVILPYVYGDHEAHMPWSVASSYIGDKYLDHWHRRL</sequence>
<organism evidence="4 5">
    <name type="scientific">Rhizobium indicum</name>
    <dbReference type="NCBI Taxonomy" id="2583231"/>
    <lineage>
        <taxon>Bacteria</taxon>
        <taxon>Pseudomonadati</taxon>
        <taxon>Pseudomonadota</taxon>
        <taxon>Alphaproteobacteria</taxon>
        <taxon>Hyphomicrobiales</taxon>
        <taxon>Rhizobiaceae</taxon>
        <taxon>Rhizobium/Agrobacterium group</taxon>
        <taxon>Rhizobium</taxon>
    </lineage>
</organism>
<evidence type="ECO:0000313" key="4">
    <source>
        <dbReference type="EMBL" id="QKK18632.1"/>
    </source>
</evidence>
<dbReference type="Pfam" id="PF11738">
    <property type="entry name" value="DUF3298"/>
    <property type="match status" value="1"/>
</dbReference>
<dbReference type="Gene3D" id="3.90.640.20">
    <property type="entry name" value="Heat-shock cognate protein, ATPase"/>
    <property type="match status" value="1"/>
</dbReference>
<keyword evidence="5" id="KW-1185">Reference proteome</keyword>
<evidence type="ECO:0000259" key="2">
    <source>
        <dbReference type="Pfam" id="PF13676"/>
    </source>
</evidence>
<dbReference type="InterPro" id="IPR000157">
    <property type="entry name" value="TIR_dom"/>
</dbReference>
<dbReference type="InterPro" id="IPR035897">
    <property type="entry name" value="Toll_tir_struct_dom_sf"/>
</dbReference>
<evidence type="ECO:0000259" key="3">
    <source>
        <dbReference type="Pfam" id="PF13739"/>
    </source>
</evidence>
<dbReference type="EMBL" id="CP054021">
    <property type="protein sequence ID" value="QKK18632.1"/>
    <property type="molecule type" value="Genomic_DNA"/>
</dbReference>
<dbReference type="Pfam" id="PF13739">
    <property type="entry name" value="PdaC"/>
    <property type="match status" value="1"/>
</dbReference>
<dbReference type="InterPro" id="IPR021729">
    <property type="entry name" value="DUF3298"/>
</dbReference>
<gene>
    <name evidence="4" type="ORF">FFM53_020190</name>
</gene>
<feature type="domain" description="TIR" evidence="2">
    <location>
        <begin position="3"/>
        <end position="122"/>
    </location>
</feature>
<feature type="domain" description="DUF3298" evidence="1">
    <location>
        <begin position="303"/>
        <end position="348"/>
    </location>
</feature>